<dbReference type="AlphaFoldDB" id="A0A4Z2HE35"/>
<organism evidence="1 2">
    <name type="scientific">Liparis tanakae</name>
    <name type="common">Tanaka's snailfish</name>
    <dbReference type="NCBI Taxonomy" id="230148"/>
    <lineage>
        <taxon>Eukaryota</taxon>
        <taxon>Metazoa</taxon>
        <taxon>Chordata</taxon>
        <taxon>Craniata</taxon>
        <taxon>Vertebrata</taxon>
        <taxon>Euteleostomi</taxon>
        <taxon>Actinopterygii</taxon>
        <taxon>Neopterygii</taxon>
        <taxon>Teleostei</taxon>
        <taxon>Neoteleostei</taxon>
        <taxon>Acanthomorphata</taxon>
        <taxon>Eupercaria</taxon>
        <taxon>Perciformes</taxon>
        <taxon>Cottioidei</taxon>
        <taxon>Cottales</taxon>
        <taxon>Liparidae</taxon>
        <taxon>Liparis</taxon>
    </lineage>
</organism>
<name>A0A4Z2HE35_9TELE</name>
<protein>
    <submittedName>
        <fullName evidence="1">Uncharacterized protein</fullName>
    </submittedName>
</protein>
<keyword evidence="2" id="KW-1185">Reference proteome</keyword>
<accession>A0A4Z2HE35</accession>
<sequence>MVLLLRTSRFELKPKSYHVTLRRRDVIIQHHDANQTALQSCVCVEDVGGLAHRARLLQDSLKTEPRLAKGGQHSFEMYG</sequence>
<evidence type="ECO:0000313" key="2">
    <source>
        <dbReference type="Proteomes" id="UP000314294"/>
    </source>
</evidence>
<evidence type="ECO:0000313" key="1">
    <source>
        <dbReference type="EMBL" id="TNN63164.1"/>
    </source>
</evidence>
<proteinExistence type="predicted"/>
<dbReference type="EMBL" id="SRLO01000279">
    <property type="protein sequence ID" value="TNN63164.1"/>
    <property type="molecule type" value="Genomic_DNA"/>
</dbReference>
<reference evidence="1 2" key="1">
    <citation type="submission" date="2019-03" db="EMBL/GenBank/DDBJ databases">
        <title>First draft genome of Liparis tanakae, snailfish: a comprehensive survey of snailfish specific genes.</title>
        <authorList>
            <person name="Kim W."/>
            <person name="Song I."/>
            <person name="Jeong J.-H."/>
            <person name="Kim D."/>
            <person name="Kim S."/>
            <person name="Ryu S."/>
            <person name="Song J.Y."/>
            <person name="Lee S.K."/>
        </authorList>
    </citation>
    <scope>NUCLEOTIDE SEQUENCE [LARGE SCALE GENOMIC DNA]</scope>
    <source>
        <tissue evidence="1">Muscle</tissue>
    </source>
</reference>
<comment type="caution">
    <text evidence="1">The sequence shown here is derived from an EMBL/GenBank/DDBJ whole genome shotgun (WGS) entry which is preliminary data.</text>
</comment>
<gene>
    <name evidence="1" type="ORF">EYF80_026628</name>
</gene>
<dbReference type="Proteomes" id="UP000314294">
    <property type="component" value="Unassembled WGS sequence"/>
</dbReference>